<dbReference type="STRING" id="89524.SAMN05444370_11514"/>
<organism evidence="2 3">
    <name type="scientific">Rubrimonas cliftonensis</name>
    <dbReference type="NCBI Taxonomy" id="89524"/>
    <lineage>
        <taxon>Bacteria</taxon>
        <taxon>Pseudomonadati</taxon>
        <taxon>Pseudomonadota</taxon>
        <taxon>Alphaproteobacteria</taxon>
        <taxon>Rhodobacterales</taxon>
        <taxon>Paracoccaceae</taxon>
        <taxon>Rubrimonas</taxon>
    </lineage>
</organism>
<dbReference type="RefSeq" id="WP_175478972.1">
    <property type="nucleotide sequence ID" value="NZ_FNQM01000015.1"/>
</dbReference>
<sequence length="461" mass="49195">MAILNRAAALAAAAILALTPPASADMNGQMASMFNSLVNTTPPGFYDTFRRGELSGGSIYVRNRIVSPNMIGFNPPSFRAGCGGIDFFAGSFSFINAEQFVQLMRAVAANAAGYAFNFALGQICRDCMQHIETLQRKIQELNQFAGNSCQLAQGIVNDGISAFMGQKYGEASIVGMAEGLGDVFESWTIGDGQSPTEALTAAGNPAMTERISGNVVWRALKRGNTAGWFATGGGDEVDSVLMSIAGTVIVEWDPATDEPQIQTLAGNAELIESWVFGREARYYSCAGEGENGCLSPTIATSNWQANAFVDRIYDRLTNPTDGLIRVIRTNTNPTAEQRGLVGAMPASAGAMFVRLAAISDAAAVTFAREAANHLALEMASNLLRDLYGTVARAVDASEDPFAPEVKRVMAEAARANEAEFARLQKKFGSVPELVGLWNNYLDAIQPVIDSDSRSRLVSTAF</sequence>
<reference evidence="2 3" key="1">
    <citation type="submission" date="2016-10" db="EMBL/GenBank/DDBJ databases">
        <authorList>
            <person name="de Groot N.N."/>
        </authorList>
    </citation>
    <scope>NUCLEOTIDE SEQUENCE [LARGE SCALE GENOMIC DNA]</scope>
    <source>
        <strain evidence="2 3">DSM 15345</strain>
    </source>
</reference>
<evidence type="ECO:0000256" key="1">
    <source>
        <dbReference type="SAM" id="SignalP"/>
    </source>
</evidence>
<proteinExistence type="predicted"/>
<keyword evidence="3" id="KW-1185">Reference proteome</keyword>
<feature type="chain" id="PRO_5011731099" evidence="1">
    <location>
        <begin position="25"/>
        <end position="461"/>
    </location>
</feature>
<feature type="signal peptide" evidence="1">
    <location>
        <begin position="1"/>
        <end position="24"/>
    </location>
</feature>
<gene>
    <name evidence="2" type="ORF">SAMN05444370_11514</name>
</gene>
<dbReference type="InterPro" id="IPR010927">
    <property type="entry name" value="T4SS_TraH"/>
</dbReference>
<dbReference type="Pfam" id="PF06122">
    <property type="entry name" value="TraH"/>
    <property type="match status" value="1"/>
</dbReference>
<accession>A0A1H4ENP3</accession>
<evidence type="ECO:0000313" key="2">
    <source>
        <dbReference type="EMBL" id="SEA86693.1"/>
    </source>
</evidence>
<dbReference type="Proteomes" id="UP000198703">
    <property type="component" value="Unassembled WGS sequence"/>
</dbReference>
<evidence type="ECO:0000313" key="3">
    <source>
        <dbReference type="Proteomes" id="UP000198703"/>
    </source>
</evidence>
<keyword evidence="1" id="KW-0732">Signal</keyword>
<dbReference type="AlphaFoldDB" id="A0A1H4ENP3"/>
<dbReference type="EMBL" id="FNQM01000015">
    <property type="protein sequence ID" value="SEA86693.1"/>
    <property type="molecule type" value="Genomic_DNA"/>
</dbReference>
<name>A0A1H4ENP3_9RHOB</name>
<protein>
    <submittedName>
        <fullName evidence="2">Conjugative transfer pilus assembly protein TraH</fullName>
    </submittedName>
</protein>